<evidence type="ECO:0000259" key="9">
    <source>
        <dbReference type="PROSITE" id="PS51192"/>
    </source>
</evidence>
<dbReference type="GO" id="GO:0000724">
    <property type="term" value="P:double-strand break repair via homologous recombination"/>
    <property type="evidence" value="ECO:0007669"/>
    <property type="project" value="TreeGrafter"/>
</dbReference>
<sequence>MDLDDDIARVTATLRTLAGGYKPRPGQIEAVENLSIYQQDTVLVAATGYGKSAVLFAFSALKPNKITVQIVPLVTLGESKRDDIAAKLPESTPVWIDVDTRLKNKHIWSEVEQGKYSHVLLSPEQALNPKFKAILRDPTFHTKIGLFAIDELHCVSEWRHFREDYTYLYTLRSLLPALVPWFGCTATLDKDNQVYIFKHAGFNPNPKIIRTRHAYVFDIRSCSTSAANADLTRAYNPKCGFDKSFARKVVRRFDADVRPADKEIIFKDFANVDTDCRIIVATVSLGMGMDIPDVKRVVQFGIPPGTSIADIWQRIRRAVFDHLGTVEKQQKPAPRKRSDPKRRQQPFVPVRSRLQLMTLVDRDEDTASDTASQVSANTQRTVQSESQAQPVVDELTLEGYVESQNLFDFGKQVKWTKQDISQREKLDPVFMAFMNASCFRRYALEYLQEDVNDPELEYRRPLDRSLCCNACNHELGKLSPLMPREKRGEKPSAGSLASHALTYLSSWCKTNAQSLVPDKYRRFDIIPEMFMDSKLQYAVARTFSDVRGKTKDLSFKDIYGLVQKVPELKEWEHFEAKGAQLVTFCITSLAKIKEDWEAERVKKAKEREAKTQRAGSVSAADPARKRTAEAMEHFPAIKTAL</sequence>
<dbReference type="GO" id="GO:0005694">
    <property type="term" value="C:chromosome"/>
    <property type="evidence" value="ECO:0007669"/>
    <property type="project" value="TreeGrafter"/>
</dbReference>
<dbReference type="SMART" id="SM00490">
    <property type="entry name" value="HELICc"/>
    <property type="match status" value="1"/>
</dbReference>
<dbReference type="GO" id="GO:0005524">
    <property type="term" value="F:ATP binding"/>
    <property type="evidence" value="ECO:0007669"/>
    <property type="project" value="UniProtKB-KW"/>
</dbReference>
<evidence type="ECO:0000313" key="12">
    <source>
        <dbReference type="Proteomes" id="UP000001056"/>
    </source>
</evidence>
<dbReference type="PROSITE" id="PS51192">
    <property type="entry name" value="HELICASE_ATP_BIND_1"/>
    <property type="match status" value="1"/>
</dbReference>
<dbReference type="VEuPathDB" id="FungiDB:CHGG_06061"/>
<dbReference type="InterPro" id="IPR001650">
    <property type="entry name" value="Helicase_C-like"/>
</dbReference>
<keyword evidence="3" id="KW-0067">ATP-binding</keyword>
<dbReference type="EMBL" id="CH408031">
    <property type="protein sequence ID" value="EAQ89442.1"/>
    <property type="molecule type" value="Genomic_DNA"/>
</dbReference>
<dbReference type="PROSITE" id="PS51194">
    <property type="entry name" value="HELICASE_CTER"/>
    <property type="match status" value="1"/>
</dbReference>
<dbReference type="AlphaFoldDB" id="Q2H5K4"/>
<evidence type="ECO:0000313" key="11">
    <source>
        <dbReference type="EMBL" id="EAQ89442.1"/>
    </source>
</evidence>
<dbReference type="GO" id="GO:0043138">
    <property type="term" value="F:3'-5' DNA helicase activity"/>
    <property type="evidence" value="ECO:0007669"/>
    <property type="project" value="UniProtKB-EC"/>
</dbReference>
<keyword evidence="5" id="KW-0413">Isomerase</keyword>
<dbReference type="InterPro" id="IPR011545">
    <property type="entry name" value="DEAD/DEAH_box_helicase_dom"/>
</dbReference>
<dbReference type="HOGENOM" id="CLU_385864_0_0_1"/>
<evidence type="ECO:0000256" key="7">
    <source>
        <dbReference type="ARBA" id="ARBA00034808"/>
    </source>
</evidence>
<feature type="compositionally biased region" description="Basic residues" evidence="8">
    <location>
        <begin position="333"/>
        <end position="344"/>
    </location>
</feature>
<evidence type="ECO:0000256" key="2">
    <source>
        <dbReference type="ARBA" id="ARBA00022741"/>
    </source>
</evidence>
<feature type="domain" description="Helicase ATP-binding" evidence="9">
    <location>
        <begin position="32"/>
        <end position="206"/>
    </location>
</feature>
<evidence type="ECO:0000256" key="8">
    <source>
        <dbReference type="SAM" id="MobiDB-lite"/>
    </source>
</evidence>
<dbReference type="Pfam" id="PF00270">
    <property type="entry name" value="DEAD"/>
    <property type="match status" value="1"/>
</dbReference>
<dbReference type="GO" id="GO:0003677">
    <property type="term" value="F:DNA binding"/>
    <property type="evidence" value="ECO:0007669"/>
    <property type="project" value="UniProtKB-KW"/>
</dbReference>
<protein>
    <recommendedName>
        <fullName evidence="7">DNA 3'-5' helicase</fullName>
        <ecNumber evidence="7">5.6.2.4</ecNumber>
    </recommendedName>
</protein>
<evidence type="ECO:0000256" key="5">
    <source>
        <dbReference type="ARBA" id="ARBA00023235"/>
    </source>
</evidence>
<feature type="region of interest" description="Disordered" evidence="8">
    <location>
        <begin position="326"/>
        <end position="347"/>
    </location>
</feature>
<organism evidence="11 12">
    <name type="scientific">Chaetomium globosum (strain ATCC 6205 / CBS 148.51 / DSM 1962 / NBRC 6347 / NRRL 1970)</name>
    <name type="common">Soil fungus</name>
    <dbReference type="NCBI Taxonomy" id="306901"/>
    <lineage>
        <taxon>Eukaryota</taxon>
        <taxon>Fungi</taxon>
        <taxon>Dikarya</taxon>
        <taxon>Ascomycota</taxon>
        <taxon>Pezizomycotina</taxon>
        <taxon>Sordariomycetes</taxon>
        <taxon>Sordariomycetidae</taxon>
        <taxon>Sordariales</taxon>
        <taxon>Chaetomiaceae</taxon>
        <taxon>Chaetomium</taxon>
    </lineage>
</organism>
<dbReference type="GO" id="GO:0009378">
    <property type="term" value="F:four-way junction helicase activity"/>
    <property type="evidence" value="ECO:0007669"/>
    <property type="project" value="TreeGrafter"/>
</dbReference>
<evidence type="ECO:0000256" key="1">
    <source>
        <dbReference type="ARBA" id="ARBA00005446"/>
    </source>
</evidence>
<dbReference type="Pfam" id="PF00271">
    <property type="entry name" value="Helicase_C"/>
    <property type="match status" value="1"/>
</dbReference>
<evidence type="ECO:0000259" key="10">
    <source>
        <dbReference type="PROSITE" id="PS51194"/>
    </source>
</evidence>
<evidence type="ECO:0000256" key="6">
    <source>
        <dbReference type="ARBA" id="ARBA00034617"/>
    </source>
</evidence>
<feature type="compositionally biased region" description="Polar residues" evidence="8">
    <location>
        <begin position="368"/>
        <end position="388"/>
    </location>
</feature>
<name>Q2H5K4_CHAGB</name>
<dbReference type="SUPFAM" id="SSF52540">
    <property type="entry name" value="P-loop containing nucleoside triphosphate hydrolases"/>
    <property type="match status" value="1"/>
</dbReference>
<dbReference type="PANTHER" id="PTHR13710:SF105">
    <property type="entry name" value="ATP-DEPENDENT DNA HELICASE Q1"/>
    <property type="match status" value="1"/>
</dbReference>
<comment type="catalytic activity">
    <reaction evidence="6">
        <text>Couples ATP hydrolysis with the unwinding of duplex DNA by translocating in the 3'-5' direction.</text>
        <dbReference type="EC" id="5.6.2.4"/>
    </reaction>
</comment>
<dbReference type="GeneID" id="4390262"/>
<feature type="region of interest" description="Disordered" evidence="8">
    <location>
        <begin position="364"/>
        <end position="388"/>
    </location>
</feature>
<keyword evidence="4" id="KW-0238">DNA-binding</keyword>
<dbReference type="InParanoid" id="Q2H5K4"/>
<keyword evidence="12" id="KW-1185">Reference proteome</keyword>
<gene>
    <name evidence="11" type="ORF">CHGG_06061</name>
</gene>
<dbReference type="PANTHER" id="PTHR13710">
    <property type="entry name" value="DNA HELICASE RECQ FAMILY MEMBER"/>
    <property type="match status" value="1"/>
</dbReference>
<dbReference type="eggNOG" id="KOG0351">
    <property type="taxonomic scope" value="Eukaryota"/>
</dbReference>
<dbReference type="Gene3D" id="3.40.50.300">
    <property type="entry name" value="P-loop containing nucleotide triphosphate hydrolases"/>
    <property type="match status" value="2"/>
</dbReference>
<reference evidence="12" key="1">
    <citation type="journal article" date="2015" name="Genome Announc.">
        <title>Draft genome sequence of the cellulolytic fungus Chaetomium globosum.</title>
        <authorList>
            <person name="Cuomo C.A."/>
            <person name="Untereiner W.A."/>
            <person name="Ma L.-J."/>
            <person name="Grabherr M."/>
            <person name="Birren B.W."/>
        </authorList>
    </citation>
    <scope>NUCLEOTIDE SEQUENCE [LARGE SCALE GENOMIC DNA]</scope>
    <source>
        <strain evidence="12">ATCC 6205 / CBS 148.51 / DSM 1962 / NBRC 6347 / NRRL 1970</strain>
    </source>
</reference>
<dbReference type="OMA" id="LYRETKW"/>
<dbReference type="STRING" id="306901.Q2H5K4"/>
<dbReference type="GO" id="GO:0005737">
    <property type="term" value="C:cytoplasm"/>
    <property type="evidence" value="ECO:0007669"/>
    <property type="project" value="TreeGrafter"/>
</dbReference>
<evidence type="ECO:0000256" key="3">
    <source>
        <dbReference type="ARBA" id="ARBA00022840"/>
    </source>
</evidence>
<evidence type="ECO:0000256" key="4">
    <source>
        <dbReference type="ARBA" id="ARBA00023125"/>
    </source>
</evidence>
<dbReference type="SMART" id="SM00487">
    <property type="entry name" value="DEXDc"/>
    <property type="match status" value="1"/>
</dbReference>
<feature type="region of interest" description="Disordered" evidence="8">
    <location>
        <begin position="603"/>
        <end position="628"/>
    </location>
</feature>
<dbReference type="RefSeq" id="XP_001222156.1">
    <property type="nucleotide sequence ID" value="XM_001222155.1"/>
</dbReference>
<dbReference type="InterPro" id="IPR027417">
    <property type="entry name" value="P-loop_NTPase"/>
</dbReference>
<proteinExistence type="inferred from homology"/>
<dbReference type="InterPro" id="IPR014001">
    <property type="entry name" value="Helicase_ATP-bd"/>
</dbReference>
<comment type="similarity">
    <text evidence="1">Belongs to the helicase family. RecQ subfamily.</text>
</comment>
<dbReference type="EC" id="5.6.2.4" evidence="7"/>
<keyword evidence="2" id="KW-0547">Nucleotide-binding</keyword>
<accession>Q2H5K4</accession>
<feature type="domain" description="Helicase C-terminal" evidence="10">
    <location>
        <begin position="203"/>
        <end position="358"/>
    </location>
</feature>
<dbReference type="OrthoDB" id="4776865at2759"/>
<dbReference type="Proteomes" id="UP000001056">
    <property type="component" value="Unassembled WGS sequence"/>
</dbReference>